<evidence type="ECO:0000256" key="4">
    <source>
        <dbReference type="ARBA" id="ARBA00023242"/>
    </source>
</evidence>
<accession>A0A8N4EXP4</accession>
<protein>
    <submittedName>
        <fullName evidence="10">Nucleolar complex protein 3 homolog isoform X1</fullName>
    </submittedName>
</protein>
<evidence type="ECO:0000256" key="3">
    <source>
        <dbReference type="ARBA" id="ARBA00023054"/>
    </source>
</evidence>
<feature type="region of interest" description="Disordered" evidence="6">
    <location>
        <begin position="112"/>
        <end position="138"/>
    </location>
</feature>
<feature type="domain" description="Nucleolar complex-associated protein 3 N-terminal" evidence="8">
    <location>
        <begin position="196"/>
        <end position="286"/>
    </location>
</feature>
<dbReference type="PANTHER" id="PTHR14428">
    <property type="entry name" value="NUCLEOLAR COMPLEX PROTEIN 3"/>
    <property type="match status" value="1"/>
</dbReference>
<evidence type="ECO:0000259" key="7">
    <source>
        <dbReference type="Pfam" id="PF03914"/>
    </source>
</evidence>
<evidence type="ECO:0000313" key="10">
    <source>
        <dbReference type="RefSeq" id="XP_029116536.1"/>
    </source>
</evidence>
<proteinExistence type="inferred from homology"/>
<dbReference type="InterPro" id="IPR011501">
    <property type="entry name" value="Noc3_N"/>
</dbReference>
<gene>
    <name evidence="10" type="primary">LOC105061082</name>
</gene>
<dbReference type="PANTHER" id="PTHR14428:SF5">
    <property type="entry name" value="NUCLEOLAR COMPLEX PROTEIN 3 HOMOLOG"/>
    <property type="match status" value="1"/>
</dbReference>
<dbReference type="RefSeq" id="XP_029116536.1">
    <property type="nucleotide sequence ID" value="XM_029260703.1"/>
</dbReference>
<dbReference type="PIRSF" id="PIRSF028977">
    <property type="entry name" value="Nucleolar_complex_p3"/>
    <property type="match status" value="1"/>
</dbReference>
<feature type="compositionally biased region" description="Basic and acidic residues" evidence="6">
    <location>
        <begin position="839"/>
        <end position="848"/>
    </location>
</feature>
<evidence type="ECO:0000256" key="6">
    <source>
        <dbReference type="SAM" id="MobiDB-lite"/>
    </source>
</evidence>
<dbReference type="Proteomes" id="UP000504607">
    <property type="component" value="Unplaced"/>
</dbReference>
<dbReference type="SUPFAM" id="SSF48371">
    <property type="entry name" value="ARM repeat"/>
    <property type="match status" value="1"/>
</dbReference>
<feature type="region of interest" description="Disordered" evidence="6">
    <location>
        <begin position="399"/>
        <end position="431"/>
    </location>
</feature>
<evidence type="ECO:0000259" key="8">
    <source>
        <dbReference type="Pfam" id="PF07540"/>
    </source>
</evidence>
<feature type="region of interest" description="Disordered" evidence="6">
    <location>
        <begin position="828"/>
        <end position="848"/>
    </location>
</feature>
<dbReference type="OrthoDB" id="10263597at2759"/>
<dbReference type="InterPro" id="IPR016903">
    <property type="entry name" value="Nucleolar_cplx-assoc_3"/>
</dbReference>
<dbReference type="InterPro" id="IPR005612">
    <property type="entry name" value="CCAAT-binding_factor"/>
</dbReference>
<comment type="similarity">
    <text evidence="2 5">Belongs to the CBF/MAK21 family.</text>
</comment>
<dbReference type="InterPro" id="IPR016024">
    <property type="entry name" value="ARM-type_fold"/>
</dbReference>
<dbReference type="AlphaFoldDB" id="A0A8N4EXP4"/>
<feature type="domain" description="CCAAT-binding factor" evidence="7">
    <location>
        <begin position="557"/>
        <end position="712"/>
    </location>
</feature>
<keyword evidence="4" id="KW-0539">Nucleus</keyword>
<dbReference type="Pfam" id="PF07540">
    <property type="entry name" value="NOC3p"/>
    <property type="match status" value="1"/>
</dbReference>
<dbReference type="Pfam" id="PF03914">
    <property type="entry name" value="CBF"/>
    <property type="match status" value="1"/>
</dbReference>
<comment type="subcellular location">
    <subcellularLocation>
        <location evidence="1 5">Nucleus</location>
        <location evidence="1 5">Nucleolus</location>
    </subcellularLocation>
</comment>
<name>A0A8N4EXP4_ELAGV</name>
<reference evidence="10" key="1">
    <citation type="submission" date="2025-08" db="UniProtKB">
        <authorList>
            <consortium name="RefSeq"/>
        </authorList>
    </citation>
    <scope>IDENTIFICATION</scope>
</reference>
<dbReference type="GO" id="GO:0006270">
    <property type="term" value="P:DNA replication initiation"/>
    <property type="evidence" value="ECO:0007669"/>
    <property type="project" value="TreeGrafter"/>
</dbReference>
<evidence type="ECO:0000256" key="1">
    <source>
        <dbReference type="ARBA" id="ARBA00004604"/>
    </source>
</evidence>
<keyword evidence="9" id="KW-1185">Reference proteome</keyword>
<dbReference type="GO" id="GO:0003682">
    <property type="term" value="F:chromatin binding"/>
    <property type="evidence" value="ECO:0007669"/>
    <property type="project" value="TreeGrafter"/>
</dbReference>
<organism evidence="9 10">
    <name type="scientific">Elaeis guineensis var. tenera</name>
    <name type="common">Oil palm</name>
    <dbReference type="NCBI Taxonomy" id="51953"/>
    <lineage>
        <taxon>Eukaryota</taxon>
        <taxon>Viridiplantae</taxon>
        <taxon>Streptophyta</taxon>
        <taxon>Embryophyta</taxon>
        <taxon>Tracheophyta</taxon>
        <taxon>Spermatophyta</taxon>
        <taxon>Magnoliopsida</taxon>
        <taxon>Liliopsida</taxon>
        <taxon>Arecaceae</taxon>
        <taxon>Arecoideae</taxon>
        <taxon>Cocoseae</taxon>
        <taxon>Elaeidinae</taxon>
        <taxon>Elaeis</taxon>
    </lineage>
</organism>
<evidence type="ECO:0000256" key="2">
    <source>
        <dbReference type="ARBA" id="ARBA00007797"/>
    </source>
</evidence>
<sequence length="848" mass="95924">MREKNLMGKKKKAIFTPELPPEVADDEVEVSDEDVDFVRENLKYAKFLTKLDTNTINQHVMLVADHKEDELEALYEKRNRKAASLKSEEDEQCMDPVDALPIKTLDGELQYRTAKGSRSEDIPNENESASRMKDGENDTGVAKLTKAERRLKIKKSRREAKKLAEAKVDASKENLHSEVLAKVEEDLSAEELFAKKKIRLAEVGIALIENPEANIKSLKELLQICDDEDHNIVKLGLMSLLAVFKDIIPGYHIRLPTEKELEMTVSKAVQQTRLYESTLLRSYKAYLQKLITLDKQTTFHHVAVRCMCSLLDAVPHFNFRESLLANVVKNISSSDDVVRKLCCEAIRSLFINEGKHGGRATLEAVRLIADHVKFHNCQLHPDSMDVFLSLTFDEDLGKSESNEEKVKPKKKKRRQNQEGSNQVQGSDRKKVRQELMVKTREEVNADFKAISFAPDSEERRRMQSETLSAVFETYFRILKHSMDPSLSRSKTNAVAATGASGSQPLLASCLNGLGKFSHLIDLDFMGDLMGCLKKLAGYSDHFEGSSSESYLSVSERLQCCIVAFRVMKNNLDALNVDLQEFFVQLYNLLLEHRPDRDRGEVLAEALKAMLWEGKQHDMQRAAAFIKRLATFSLSFGSAEAMAALVTLKHLLQKNSKCRNLLENDAGGGSLSGLVVKYQPEATDPNLSGALASVLWELSLLAKHYNPSISSMATSVSSMASMNPAHNQVYLSTASPPQAFKDLSIERELFKPIGKPVSLNRKRTRGRDFVIISPDEVQKVENTIDEQEVQRRLEDHFMVLRDIAENERLRGELNHTLSSIKLYEEYKRQKKQRYTSNTGRRNENGEKVK</sequence>
<evidence type="ECO:0000256" key="5">
    <source>
        <dbReference type="PIRNR" id="PIRNR028977"/>
    </source>
</evidence>
<evidence type="ECO:0000313" key="9">
    <source>
        <dbReference type="Proteomes" id="UP000504607"/>
    </source>
</evidence>
<keyword evidence="3" id="KW-0175">Coiled coil</keyword>
<dbReference type="GO" id="GO:0005730">
    <property type="term" value="C:nucleolus"/>
    <property type="evidence" value="ECO:0007669"/>
    <property type="project" value="UniProtKB-SubCell"/>
</dbReference>